<dbReference type="InterPro" id="IPR011206">
    <property type="entry name" value="Citrate_lyase_beta/mcl1/mcl2"/>
</dbReference>
<gene>
    <name evidence="7" type="ORF">Llan_2090</name>
</gene>
<keyword evidence="2 5" id="KW-0479">Metal-binding</keyword>
<evidence type="ECO:0000259" key="6">
    <source>
        <dbReference type="Pfam" id="PF03328"/>
    </source>
</evidence>
<dbReference type="EMBL" id="LNYI01000051">
    <property type="protein sequence ID" value="KTD19352.1"/>
    <property type="molecule type" value="Genomic_DNA"/>
</dbReference>
<evidence type="ECO:0000256" key="5">
    <source>
        <dbReference type="PIRSR" id="PIRSR015582-2"/>
    </source>
</evidence>
<feature type="binding site" evidence="5">
    <location>
        <position position="135"/>
    </location>
    <ligand>
        <name>Mg(2+)</name>
        <dbReference type="ChEBI" id="CHEBI:18420"/>
    </ligand>
</feature>
<feature type="domain" description="HpcH/HpaI aldolase/citrate lyase" evidence="6">
    <location>
        <begin position="10"/>
        <end position="241"/>
    </location>
</feature>
<dbReference type="OrthoDB" id="348111at2"/>
<evidence type="ECO:0000256" key="3">
    <source>
        <dbReference type="ARBA" id="ARBA00022842"/>
    </source>
</evidence>
<sequence length="315" mass="34751">MKTIATRLSRSMLFVPASRPEMFKKAFDSCADVICLDLEDSVAIAQKEGSRAHIVQALKSADVNKTLMLRINALDTHFAYRDVIEIVEAAGQHLDLIMLPKVQTARDVHFLDDLLTQIEMHKKMSNRIGIEAQIETASAFMELREIAQSSERLEGLIFGSGDYAASMHMPLSSIGAADHHDAHYPGHRWHAVMHAIVAAARANGLRCMDGPYANFKDAVEFTASCEIALAMGFDGKQCIHPIQLETANRIFSPSSEDVYWAKAVMAAYEQANSAGNGAINLNGKMVDAANIRVAEVIIQRQQLIERELGKQRSKS</sequence>
<dbReference type="PIRSF" id="PIRSF015582">
    <property type="entry name" value="Cit_lyase_B"/>
    <property type="match status" value="1"/>
</dbReference>
<evidence type="ECO:0000313" key="7">
    <source>
        <dbReference type="EMBL" id="KTD19352.1"/>
    </source>
</evidence>
<dbReference type="GO" id="GO:0006107">
    <property type="term" value="P:oxaloacetate metabolic process"/>
    <property type="evidence" value="ECO:0007669"/>
    <property type="project" value="TreeGrafter"/>
</dbReference>
<dbReference type="InterPro" id="IPR005000">
    <property type="entry name" value="Aldolase/citrate-lyase_domain"/>
</dbReference>
<dbReference type="PATRIC" id="fig|45067.4.peg.2198"/>
<dbReference type="Proteomes" id="UP000054869">
    <property type="component" value="Unassembled WGS sequence"/>
</dbReference>
<keyword evidence="7" id="KW-0456">Lyase</keyword>
<comment type="cofactor">
    <cofactor evidence="1">
        <name>Mg(2+)</name>
        <dbReference type="ChEBI" id="CHEBI:18420"/>
    </cofactor>
</comment>
<dbReference type="GO" id="GO:0016829">
    <property type="term" value="F:lyase activity"/>
    <property type="evidence" value="ECO:0007669"/>
    <property type="project" value="UniProtKB-KW"/>
</dbReference>
<reference evidence="7 8" key="1">
    <citation type="submission" date="2015-11" db="EMBL/GenBank/DDBJ databases">
        <title>Genomic analysis of 38 Legionella species identifies large and diverse effector repertoires.</title>
        <authorList>
            <person name="Burstein D."/>
            <person name="Amaro F."/>
            <person name="Zusman T."/>
            <person name="Lifshitz Z."/>
            <person name="Cohen O."/>
            <person name="Gilbert J.A."/>
            <person name="Pupko T."/>
            <person name="Shuman H.A."/>
            <person name="Segal G."/>
        </authorList>
    </citation>
    <scope>NUCLEOTIDE SEQUENCE [LARGE SCALE GENOMIC DNA]</scope>
    <source>
        <strain evidence="7 8">ATCC 49751</strain>
    </source>
</reference>
<dbReference type="AlphaFoldDB" id="A0A0W0VGV2"/>
<evidence type="ECO:0000256" key="4">
    <source>
        <dbReference type="PIRSR" id="PIRSR015582-1"/>
    </source>
</evidence>
<dbReference type="PANTHER" id="PTHR32308:SF10">
    <property type="entry name" value="CITRATE LYASE SUBUNIT BETA"/>
    <property type="match status" value="1"/>
</dbReference>
<dbReference type="InterPro" id="IPR015813">
    <property type="entry name" value="Pyrv/PenolPyrv_kinase-like_dom"/>
</dbReference>
<feature type="binding site" evidence="4">
    <location>
        <position position="135"/>
    </location>
    <ligand>
        <name>substrate</name>
    </ligand>
</feature>
<dbReference type="Pfam" id="PF03328">
    <property type="entry name" value="HpcH_HpaI"/>
    <property type="match status" value="1"/>
</dbReference>
<protein>
    <submittedName>
        <fullName evidence="7">Citrate lyase beta subunit</fullName>
    </submittedName>
</protein>
<name>A0A0W0VGV2_9GAMM</name>
<feature type="binding site" evidence="4">
    <location>
        <position position="70"/>
    </location>
    <ligand>
        <name>substrate</name>
    </ligand>
</feature>
<dbReference type="STRING" id="45067.Llan_2090"/>
<organism evidence="7 8">
    <name type="scientific">Legionella lansingensis</name>
    <dbReference type="NCBI Taxonomy" id="45067"/>
    <lineage>
        <taxon>Bacteria</taxon>
        <taxon>Pseudomonadati</taxon>
        <taxon>Pseudomonadota</taxon>
        <taxon>Gammaproteobacteria</taxon>
        <taxon>Legionellales</taxon>
        <taxon>Legionellaceae</taxon>
        <taxon>Legionella</taxon>
    </lineage>
</organism>
<proteinExistence type="predicted"/>
<comment type="caution">
    <text evidence="7">The sequence shown here is derived from an EMBL/GenBank/DDBJ whole genome shotgun (WGS) entry which is preliminary data.</text>
</comment>
<evidence type="ECO:0000313" key="8">
    <source>
        <dbReference type="Proteomes" id="UP000054869"/>
    </source>
</evidence>
<dbReference type="GO" id="GO:0000287">
    <property type="term" value="F:magnesium ion binding"/>
    <property type="evidence" value="ECO:0007669"/>
    <property type="project" value="TreeGrafter"/>
</dbReference>
<evidence type="ECO:0000256" key="1">
    <source>
        <dbReference type="ARBA" id="ARBA00001946"/>
    </source>
</evidence>
<accession>A0A0W0VGV2</accession>
<keyword evidence="8" id="KW-1185">Reference proteome</keyword>
<dbReference type="RefSeq" id="WP_035915889.1">
    <property type="nucleotide sequence ID" value="NZ_CAAAJD010000029.1"/>
</dbReference>
<dbReference type="SUPFAM" id="SSF51621">
    <property type="entry name" value="Phosphoenolpyruvate/pyruvate domain"/>
    <property type="match status" value="1"/>
</dbReference>
<evidence type="ECO:0000256" key="2">
    <source>
        <dbReference type="ARBA" id="ARBA00022723"/>
    </source>
</evidence>
<keyword evidence="3 5" id="KW-0460">Magnesium</keyword>
<dbReference type="PANTHER" id="PTHR32308">
    <property type="entry name" value="LYASE BETA SUBUNIT, PUTATIVE (AFU_ORTHOLOGUE AFUA_4G13030)-RELATED"/>
    <property type="match status" value="1"/>
</dbReference>
<dbReference type="Gene3D" id="3.20.20.60">
    <property type="entry name" value="Phosphoenolpyruvate-binding domains"/>
    <property type="match status" value="1"/>
</dbReference>
<dbReference type="eggNOG" id="COG2301">
    <property type="taxonomic scope" value="Bacteria"/>
</dbReference>
<feature type="binding site" evidence="5">
    <location>
        <position position="162"/>
    </location>
    <ligand>
        <name>Mg(2+)</name>
        <dbReference type="ChEBI" id="CHEBI:18420"/>
    </ligand>
</feature>
<dbReference type="InterPro" id="IPR040442">
    <property type="entry name" value="Pyrv_kinase-like_dom_sf"/>
</dbReference>